<evidence type="ECO:0000256" key="4">
    <source>
        <dbReference type="ARBA" id="ARBA00022642"/>
    </source>
</evidence>
<evidence type="ECO:0000256" key="10">
    <source>
        <dbReference type="ARBA" id="ARBA00048721"/>
    </source>
</evidence>
<evidence type="ECO:0000256" key="5">
    <source>
        <dbReference type="ARBA" id="ARBA00022679"/>
    </source>
</evidence>
<protein>
    <recommendedName>
        <fullName evidence="11">Probable nicotinate-nucleotide adenylyltransferase</fullName>
        <ecNumber evidence="11">2.7.7.18</ecNumber>
    </recommendedName>
    <alternativeName>
        <fullName evidence="11">Deamido-NAD(+) diphosphorylase</fullName>
    </alternativeName>
    <alternativeName>
        <fullName evidence="11">Deamido-NAD(+) pyrophosphorylase</fullName>
    </alternativeName>
    <alternativeName>
        <fullName evidence="11">Nicotinate mononucleotide adenylyltransferase</fullName>
        <shortName evidence="11">NaMN adenylyltransferase</shortName>
    </alternativeName>
</protein>
<evidence type="ECO:0000256" key="6">
    <source>
        <dbReference type="ARBA" id="ARBA00022695"/>
    </source>
</evidence>
<evidence type="ECO:0000256" key="1">
    <source>
        <dbReference type="ARBA" id="ARBA00002324"/>
    </source>
</evidence>
<dbReference type="SUPFAM" id="SSF52374">
    <property type="entry name" value="Nucleotidylyl transferase"/>
    <property type="match status" value="1"/>
</dbReference>
<organism evidence="13 14">
    <name type="scientific">Candidatus Brocadia fulgida</name>
    <dbReference type="NCBI Taxonomy" id="380242"/>
    <lineage>
        <taxon>Bacteria</taxon>
        <taxon>Pseudomonadati</taxon>
        <taxon>Planctomycetota</taxon>
        <taxon>Candidatus Brocadiia</taxon>
        <taxon>Candidatus Brocadiales</taxon>
        <taxon>Candidatus Brocadiaceae</taxon>
        <taxon>Candidatus Brocadia</taxon>
    </lineage>
</organism>
<comment type="catalytic activity">
    <reaction evidence="10 11">
        <text>nicotinate beta-D-ribonucleotide + ATP + H(+) = deamido-NAD(+) + diphosphate</text>
        <dbReference type="Rhea" id="RHEA:22860"/>
        <dbReference type="ChEBI" id="CHEBI:15378"/>
        <dbReference type="ChEBI" id="CHEBI:30616"/>
        <dbReference type="ChEBI" id="CHEBI:33019"/>
        <dbReference type="ChEBI" id="CHEBI:57502"/>
        <dbReference type="ChEBI" id="CHEBI:58437"/>
        <dbReference type="EC" id="2.7.7.18"/>
    </reaction>
</comment>
<keyword evidence="9 11" id="KW-0520">NAD</keyword>
<keyword evidence="4 11" id="KW-0662">Pyridine nucleotide biosynthesis</keyword>
<dbReference type="GO" id="GO:0004515">
    <property type="term" value="F:nicotinate-nucleotide adenylyltransferase activity"/>
    <property type="evidence" value="ECO:0007669"/>
    <property type="project" value="UniProtKB-UniRule"/>
</dbReference>
<name>A0A0M2V1Z8_9BACT</name>
<dbReference type="EMBL" id="LAQJ01000077">
    <property type="protein sequence ID" value="KKO20719.1"/>
    <property type="molecule type" value="Genomic_DNA"/>
</dbReference>
<keyword evidence="7 11" id="KW-0547">Nucleotide-binding</keyword>
<proteinExistence type="inferred from homology"/>
<dbReference type="CDD" id="cd02165">
    <property type="entry name" value="NMNAT"/>
    <property type="match status" value="1"/>
</dbReference>
<dbReference type="PANTHER" id="PTHR39321:SF3">
    <property type="entry name" value="PHOSPHOPANTETHEINE ADENYLYLTRANSFERASE"/>
    <property type="match status" value="1"/>
</dbReference>
<comment type="pathway">
    <text evidence="2 11">Cofactor biosynthesis; NAD(+) biosynthesis; deamido-NAD(+) from nicotinate D-ribonucleotide: step 1/1.</text>
</comment>
<evidence type="ECO:0000256" key="2">
    <source>
        <dbReference type="ARBA" id="ARBA00005019"/>
    </source>
</evidence>
<dbReference type="UniPathway" id="UPA00253">
    <property type="reaction ID" value="UER00332"/>
</dbReference>
<evidence type="ECO:0000313" key="13">
    <source>
        <dbReference type="EMBL" id="KKO20719.1"/>
    </source>
</evidence>
<accession>A0A0M2V1Z8</accession>
<dbReference type="NCBIfam" id="TIGR00125">
    <property type="entry name" value="cyt_tran_rel"/>
    <property type="match status" value="1"/>
</dbReference>
<dbReference type="InterPro" id="IPR005248">
    <property type="entry name" value="NadD/NMNAT"/>
</dbReference>
<evidence type="ECO:0000256" key="11">
    <source>
        <dbReference type="HAMAP-Rule" id="MF_00244"/>
    </source>
</evidence>
<dbReference type="InterPro" id="IPR014729">
    <property type="entry name" value="Rossmann-like_a/b/a_fold"/>
</dbReference>
<evidence type="ECO:0000256" key="3">
    <source>
        <dbReference type="ARBA" id="ARBA00009014"/>
    </source>
</evidence>
<comment type="caution">
    <text evidence="13">The sequence shown here is derived from an EMBL/GenBank/DDBJ whole genome shotgun (WGS) entry which is preliminary data.</text>
</comment>
<dbReference type="NCBIfam" id="TIGR00482">
    <property type="entry name" value="nicotinate (nicotinamide) nucleotide adenylyltransferase"/>
    <property type="match status" value="1"/>
</dbReference>
<keyword evidence="14" id="KW-1185">Reference proteome</keyword>
<evidence type="ECO:0000256" key="9">
    <source>
        <dbReference type="ARBA" id="ARBA00023027"/>
    </source>
</evidence>
<reference evidence="13 14" key="1">
    <citation type="journal article" date="2013" name="BMC Microbiol.">
        <title>Identification of the type II cytochrome c maturation pathway in anammox bacteria by comparative genomics.</title>
        <authorList>
            <person name="Ferousi C."/>
            <person name="Speth D.R."/>
            <person name="Reimann J."/>
            <person name="Op den Camp H.J."/>
            <person name="Allen J.W."/>
            <person name="Keltjens J.T."/>
            <person name="Jetten M.S."/>
        </authorList>
    </citation>
    <scope>NUCLEOTIDE SEQUENCE [LARGE SCALE GENOMIC DNA]</scope>
    <source>
        <strain evidence="13">RU1</strain>
    </source>
</reference>
<evidence type="ECO:0000256" key="7">
    <source>
        <dbReference type="ARBA" id="ARBA00022741"/>
    </source>
</evidence>
<feature type="domain" description="Cytidyltransferase-like" evidence="12">
    <location>
        <begin position="5"/>
        <end position="186"/>
    </location>
</feature>
<dbReference type="NCBIfam" id="NF000840">
    <property type="entry name" value="PRK00071.1-3"/>
    <property type="match status" value="1"/>
</dbReference>
<dbReference type="PATRIC" id="fig|380242.3.peg.696"/>
<dbReference type="PANTHER" id="PTHR39321">
    <property type="entry name" value="NICOTINATE-NUCLEOTIDE ADENYLYLTRANSFERASE-RELATED"/>
    <property type="match status" value="1"/>
</dbReference>
<comment type="function">
    <text evidence="1 11">Catalyzes the reversible adenylation of nicotinate mononucleotide (NaMN) to nicotinic acid adenine dinucleotide (NaAD).</text>
</comment>
<dbReference type="Gene3D" id="3.40.50.620">
    <property type="entry name" value="HUPs"/>
    <property type="match status" value="1"/>
</dbReference>
<comment type="similarity">
    <text evidence="3 11">Belongs to the NadD family.</text>
</comment>
<gene>
    <name evidence="11" type="primary">nadD</name>
    <name evidence="13" type="ORF">BROFUL_00555</name>
</gene>
<keyword evidence="5 11" id="KW-0808">Transferase</keyword>
<dbReference type="EC" id="2.7.7.18" evidence="11"/>
<keyword evidence="6 11" id="KW-0548">Nucleotidyltransferase</keyword>
<dbReference type="AlphaFoldDB" id="A0A0M2V1Z8"/>
<evidence type="ECO:0000256" key="8">
    <source>
        <dbReference type="ARBA" id="ARBA00022840"/>
    </source>
</evidence>
<sequence length="214" mass="24642">MDIGVFGGSFNPIHIGHLIVAEEVYQQRRLSKVIFVPTGISPHKEERNLLDSFHRYQMVKYAIKDNEHFEVSDLEIKRAGKSYTIDTICALKDGYGKHHNLFLIMGTDMIIEISTWKDIDLLSRMCHFVVVNRFPMMPNGSNPSFPSQTSNLRCTEIFSPEKKAEIEQLKVTIPHIGISSTEIRERLQNGRSIRYLVPRCVEEYIRASNIYVKA</sequence>
<dbReference type="GO" id="GO:0009435">
    <property type="term" value="P:NAD+ biosynthetic process"/>
    <property type="evidence" value="ECO:0007669"/>
    <property type="project" value="UniProtKB-UniRule"/>
</dbReference>
<dbReference type="HAMAP" id="MF_00244">
    <property type="entry name" value="NaMN_adenylyltr"/>
    <property type="match status" value="1"/>
</dbReference>
<dbReference type="Pfam" id="PF01467">
    <property type="entry name" value="CTP_transf_like"/>
    <property type="match status" value="1"/>
</dbReference>
<keyword evidence="8 11" id="KW-0067">ATP-binding</keyword>
<dbReference type="GO" id="GO:0005524">
    <property type="term" value="F:ATP binding"/>
    <property type="evidence" value="ECO:0007669"/>
    <property type="project" value="UniProtKB-KW"/>
</dbReference>
<evidence type="ECO:0000313" key="14">
    <source>
        <dbReference type="Proteomes" id="UP000034954"/>
    </source>
</evidence>
<dbReference type="Proteomes" id="UP000034954">
    <property type="component" value="Unassembled WGS sequence"/>
</dbReference>
<evidence type="ECO:0000259" key="12">
    <source>
        <dbReference type="Pfam" id="PF01467"/>
    </source>
</evidence>
<dbReference type="InterPro" id="IPR004821">
    <property type="entry name" value="Cyt_trans-like"/>
</dbReference>